<evidence type="ECO:0000313" key="3">
    <source>
        <dbReference type="Proteomes" id="UP000240883"/>
    </source>
</evidence>
<reference evidence="2 3" key="1">
    <citation type="journal article" date="2018" name="Front. Microbiol.">
        <title>Genome-Wide Analysis of Corynespora cassiicola Leaf Fall Disease Putative Effectors.</title>
        <authorList>
            <person name="Lopez D."/>
            <person name="Ribeiro S."/>
            <person name="Label P."/>
            <person name="Fumanal B."/>
            <person name="Venisse J.S."/>
            <person name="Kohler A."/>
            <person name="de Oliveira R.R."/>
            <person name="Labutti K."/>
            <person name="Lipzen A."/>
            <person name="Lail K."/>
            <person name="Bauer D."/>
            <person name="Ohm R.A."/>
            <person name="Barry K.W."/>
            <person name="Spatafora J."/>
            <person name="Grigoriev I.V."/>
            <person name="Martin F.M."/>
            <person name="Pujade-Renaud V."/>
        </authorList>
    </citation>
    <scope>NUCLEOTIDE SEQUENCE [LARGE SCALE GENOMIC DNA]</scope>
    <source>
        <strain evidence="2 3">Philippines</strain>
    </source>
</reference>
<organism evidence="2 3">
    <name type="scientific">Corynespora cassiicola Philippines</name>
    <dbReference type="NCBI Taxonomy" id="1448308"/>
    <lineage>
        <taxon>Eukaryota</taxon>
        <taxon>Fungi</taxon>
        <taxon>Dikarya</taxon>
        <taxon>Ascomycota</taxon>
        <taxon>Pezizomycotina</taxon>
        <taxon>Dothideomycetes</taxon>
        <taxon>Pleosporomycetidae</taxon>
        <taxon>Pleosporales</taxon>
        <taxon>Corynesporascaceae</taxon>
        <taxon>Corynespora</taxon>
    </lineage>
</organism>
<gene>
    <name evidence="2" type="ORF">BS50DRAFT_320005</name>
</gene>
<feature type="compositionally biased region" description="Basic residues" evidence="1">
    <location>
        <begin position="47"/>
        <end position="59"/>
    </location>
</feature>
<name>A0A2T2NT06_CORCC</name>
<proteinExistence type="predicted"/>
<evidence type="ECO:0008006" key="4">
    <source>
        <dbReference type="Google" id="ProtNLM"/>
    </source>
</evidence>
<evidence type="ECO:0000313" key="2">
    <source>
        <dbReference type="EMBL" id="PSN68572.1"/>
    </source>
</evidence>
<sequence length="138" mass="15374">MVSPSNPNIGCTRPRLVQNSFIPLHIYLKPVQQLSLQIIPPNAPHNSTHRRRWRLRPRPSHPPPHLLRSKSAPFLSAIASAPQKTHTVRLYELDLSSLPSARAFAAQIATDVAIRTLVPIRTLILNAAVFELEGYGRG</sequence>
<protein>
    <recommendedName>
        <fullName evidence="4">Ketoreductase (KR) domain-containing protein</fullName>
    </recommendedName>
</protein>
<dbReference type="Proteomes" id="UP000240883">
    <property type="component" value="Unassembled WGS sequence"/>
</dbReference>
<accession>A0A2T2NT06</accession>
<feature type="region of interest" description="Disordered" evidence="1">
    <location>
        <begin position="40"/>
        <end position="65"/>
    </location>
</feature>
<dbReference type="OrthoDB" id="191139at2759"/>
<evidence type="ECO:0000256" key="1">
    <source>
        <dbReference type="SAM" id="MobiDB-lite"/>
    </source>
</evidence>
<dbReference type="AlphaFoldDB" id="A0A2T2NT06"/>
<keyword evidence="3" id="KW-1185">Reference proteome</keyword>
<dbReference type="EMBL" id="KZ678133">
    <property type="protein sequence ID" value="PSN68572.1"/>
    <property type="molecule type" value="Genomic_DNA"/>
</dbReference>